<evidence type="ECO:0000313" key="8">
    <source>
        <dbReference type="Proteomes" id="UP001500051"/>
    </source>
</evidence>
<dbReference type="InterPro" id="IPR029044">
    <property type="entry name" value="Nucleotide-diphossugar_trans"/>
</dbReference>
<comment type="caution">
    <text evidence="7">The sequence shown here is derived from an EMBL/GenBank/DDBJ whole genome shotgun (WGS) entry which is preliminary data.</text>
</comment>
<dbReference type="CDD" id="cd02508">
    <property type="entry name" value="ADP_Glucose_PP"/>
    <property type="match status" value="1"/>
</dbReference>
<dbReference type="EMBL" id="BAAAYX010000002">
    <property type="protein sequence ID" value="GAA3693534.1"/>
    <property type="molecule type" value="Genomic_DNA"/>
</dbReference>
<dbReference type="PANTHER" id="PTHR43523">
    <property type="entry name" value="GLUCOSE-1-PHOSPHATE ADENYLYLTRANSFERASE-RELATED"/>
    <property type="match status" value="1"/>
</dbReference>
<dbReference type="InterPro" id="IPR005835">
    <property type="entry name" value="NTP_transferase_dom"/>
</dbReference>
<evidence type="ECO:0000313" key="7">
    <source>
        <dbReference type="EMBL" id="GAA3693534.1"/>
    </source>
</evidence>
<accession>A0ABP7CQ56</accession>
<sequence>MRHRPEHRPAHAPRVLALLQAGGAGSRMDVLTRETPKPALPYAGGFRLIDVPLSNLRNSGISDVWVSVQYLGQRLSDAMANGKPWDLDRHHGGFRVIMPQQAGPPSEDGFVSGNAEELLSNRDAIRRFGADAVLVLSADHVYRLDYAEVVAEHLARGAECTVVTTEVSQADATHHAVMIIEDDGSVRRVDYKPEEPAATTVATEVFVYHPAALVEVLEQLHRAMSVSAHSGADNEPEDGSALGDFGEHLLPAMIERGRTYGYPMPGYWRDLGRPEAYLAAHRELLAGEVGLFSPDWPITTTVERRAPARLHRGCIVVDSMIADGCEVSGTVRDSVLGPGVVVDAGAQVRDSVVFADVTVHSGATVDWSIVDRGTEIGTGAEVGTVNPEGALDPERLALVGADCRIAPGAQVPGGSRLEPGTIADQQR</sequence>
<proteinExistence type="inferred from homology"/>
<dbReference type="InterPro" id="IPR056818">
    <property type="entry name" value="GlmU/GlgC-like_hexapep"/>
</dbReference>
<dbReference type="Proteomes" id="UP001500051">
    <property type="component" value="Unassembled WGS sequence"/>
</dbReference>
<comment type="similarity">
    <text evidence="1">Belongs to the bacterial/plant glucose-1-phosphate adenylyltransferase family.</text>
</comment>
<dbReference type="CDD" id="cd04651">
    <property type="entry name" value="LbH_G1P_AT_C"/>
    <property type="match status" value="1"/>
</dbReference>
<reference evidence="8" key="1">
    <citation type="journal article" date="2019" name="Int. J. Syst. Evol. Microbiol.">
        <title>The Global Catalogue of Microorganisms (GCM) 10K type strain sequencing project: providing services to taxonomists for standard genome sequencing and annotation.</title>
        <authorList>
            <consortium name="The Broad Institute Genomics Platform"/>
            <consortium name="The Broad Institute Genome Sequencing Center for Infectious Disease"/>
            <person name="Wu L."/>
            <person name="Ma J."/>
        </authorList>
    </citation>
    <scope>NUCLEOTIDE SEQUENCE [LARGE SCALE GENOMIC DNA]</scope>
    <source>
        <strain evidence="8">JCM 16548</strain>
    </source>
</reference>
<dbReference type="PANTHER" id="PTHR43523:SF2">
    <property type="entry name" value="GLUCOSE-1-PHOSPHATE ADENYLYLTRANSFERASE"/>
    <property type="match status" value="1"/>
</dbReference>
<keyword evidence="2" id="KW-0808">Transferase</keyword>
<dbReference type="GO" id="GO:0016779">
    <property type="term" value="F:nucleotidyltransferase activity"/>
    <property type="evidence" value="ECO:0007669"/>
    <property type="project" value="UniProtKB-KW"/>
</dbReference>
<dbReference type="SUPFAM" id="SSF51161">
    <property type="entry name" value="Trimeric LpxA-like enzymes"/>
    <property type="match status" value="1"/>
</dbReference>
<dbReference type="Gene3D" id="2.160.10.10">
    <property type="entry name" value="Hexapeptide repeat proteins"/>
    <property type="match status" value="1"/>
</dbReference>
<evidence type="ECO:0000256" key="4">
    <source>
        <dbReference type="ARBA" id="ARBA00023056"/>
    </source>
</evidence>
<evidence type="ECO:0000256" key="1">
    <source>
        <dbReference type="ARBA" id="ARBA00010443"/>
    </source>
</evidence>
<keyword evidence="8" id="KW-1185">Reference proteome</keyword>
<dbReference type="Pfam" id="PF00483">
    <property type="entry name" value="NTP_transferase"/>
    <property type="match status" value="1"/>
</dbReference>
<keyword evidence="4" id="KW-0320">Glycogen biosynthesis</keyword>
<keyword evidence="3 7" id="KW-0548">Nucleotidyltransferase</keyword>
<dbReference type="Pfam" id="PF24894">
    <property type="entry name" value="Hexapep_GlmU"/>
    <property type="match status" value="1"/>
</dbReference>
<evidence type="ECO:0000259" key="6">
    <source>
        <dbReference type="Pfam" id="PF24894"/>
    </source>
</evidence>
<dbReference type="InterPro" id="IPR011004">
    <property type="entry name" value="Trimer_LpxA-like_sf"/>
</dbReference>
<gene>
    <name evidence="7" type="ORF">GCM10022204_06510</name>
</gene>
<dbReference type="RefSeq" id="WP_344810831.1">
    <property type="nucleotide sequence ID" value="NZ_BAAAYX010000002.1"/>
</dbReference>
<evidence type="ECO:0000256" key="2">
    <source>
        <dbReference type="ARBA" id="ARBA00022679"/>
    </source>
</evidence>
<feature type="domain" description="Nucleotidyl transferase" evidence="5">
    <location>
        <begin position="17"/>
        <end position="285"/>
    </location>
</feature>
<dbReference type="InterPro" id="IPR011831">
    <property type="entry name" value="ADP-Glc_PPase"/>
</dbReference>
<dbReference type="SUPFAM" id="SSF53448">
    <property type="entry name" value="Nucleotide-diphospho-sugar transferases"/>
    <property type="match status" value="1"/>
</dbReference>
<dbReference type="Gene3D" id="3.90.550.10">
    <property type="entry name" value="Spore Coat Polysaccharide Biosynthesis Protein SpsA, Chain A"/>
    <property type="match status" value="1"/>
</dbReference>
<evidence type="ECO:0000256" key="3">
    <source>
        <dbReference type="ARBA" id="ARBA00022695"/>
    </source>
</evidence>
<protein>
    <submittedName>
        <fullName evidence="7">Glucose-1-phosphate adenylyltransferase family protein</fullName>
    </submittedName>
</protein>
<evidence type="ECO:0000259" key="5">
    <source>
        <dbReference type="Pfam" id="PF00483"/>
    </source>
</evidence>
<name>A0ABP7CQ56_9ACTN</name>
<organism evidence="7 8">
    <name type="scientific">Microlunatus aurantiacus</name>
    <dbReference type="NCBI Taxonomy" id="446786"/>
    <lineage>
        <taxon>Bacteria</taxon>
        <taxon>Bacillati</taxon>
        <taxon>Actinomycetota</taxon>
        <taxon>Actinomycetes</taxon>
        <taxon>Propionibacteriales</taxon>
        <taxon>Propionibacteriaceae</taxon>
        <taxon>Microlunatus</taxon>
    </lineage>
</organism>
<feature type="domain" description="Glucose-1-phosphate adenylyltransferase/Bifunctional protein GlmU-like C-terminal hexapeptide" evidence="6">
    <location>
        <begin position="312"/>
        <end position="384"/>
    </location>
</feature>